<keyword evidence="2" id="KW-1185">Reference proteome</keyword>
<reference evidence="1 2" key="1">
    <citation type="submission" date="2024-01" db="EMBL/GenBank/DDBJ databases">
        <title>The genomes of 5 underutilized Papilionoideae crops provide insights into root nodulation and disease resistance.</title>
        <authorList>
            <person name="Yuan L."/>
        </authorList>
    </citation>
    <scope>NUCLEOTIDE SEQUENCE [LARGE SCALE GENOMIC DNA]</scope>
    <source>
        <strain evidence="1">LY-2023</strain>
        <tissue evidence="1">Leaf</tissue>
    </source>
</reference>
<organism evidence="1 2">
    <name type="scientific">Clitoria ternatea</name>
    <name type="common">Butterfly pea</name>
    <dbReference type="NCBI Taxonomy" id="43366"/>
    <lineage>
        <taxon>Eukaryota</taxon>
        <taxon>Viridiplantae</taxon>
        <taxon>Streptophyta</taxon>
        <taxon>Embryophyta</taxon>
        <taxon>Tracheophyta</taxon>
        <taxon>Spermatophyta</taxon>
        <taxon>Magnoliopsida</taxon>
        <taxon>eudicotyledons</taxon>
        <taxon>Gunneridae</taxon>
        <taxon>Pentapetalae</taxon>
        <taxon>rosids</taxon>
        <taxon>fabids</taxon>
        <taxon>Fabales</taxon>
        <taxon>Fabaceae</taxon>
        <taxon>Papilionoideae</taxon>
        <taxon>50 kb inversion clade</taxon>
        <taxon>NPAAA clade</taxon>
        <taxon>indigoferoid/millettioid clade</taxon>
        <taxon>Phaseoleae</taxon>
        <taxon>Clitoria</taxon>
    </lineage>
</organism>
<accession>A0AAN9K6J4</accession>
<gene>
    <name evidence="1" type="ORF">RJT34_08434</name>
</gene>
<dbReference type="Proteomes" id="UP001359559">
    <property type="component" value="Unassembled WGS sequence"/>
</dbReference>
<dbReference type="EMBL" id="JAYKXN010000002">
    <property type="protein sequence ID" value="KAK7310738.1"/>
    <property type="molecule type" value="Genomic_DNA"/>
</dbReference>
<evidence type="ECO:0000313" key="1">
    <source>
        <dbReference type="EMBL" id="KAK7310738.1"/>
    </source>
</evidence>
<dbReference type="AlphaFoldDB" id="A0AAN9K6J4"/>
<name>A0AAN9K6J4_CLITE</name>
<evidence type="ECO:0000313" key="2">
    <source>
        <dbReference type="Proteomes" id="UP001359559"/>
    </source>
</evidence>
<protein>
    <submittedName>
        <fullName evidence="1">Uncharacterized protein</fullName>
    </submittedName>
</protein>
<comment type="caution">
    <text evidence="1">The sequence shown here is derived from an EMBL/GenBank/DDBJ whole genome shotgun (WGS) entry which is preliminary data.</text>
</comment>
<proteinExistence type="predicted"/>
<sequence>MLVTGGVYLARVLTDPLAPPLFGASQISCNITTNEMTNVMRYGDLRGPGGKFINPYDHGIKKNCSDFLINGYNEDVECDKESSHRYPRFSPS</sequence>